<evidence type="ECO:0000256" key="1">
    <source>
        <dbReference type="ARBA" id="ARBA00004167"/>
    </source>
</evidence>
<proteinExistence type="inferred from homology"/>
<reference evidence="9 10" key="1">
    <citation type="submission" date="2019-12" db="EMBL/GenBank/DDBJ databases">
        <title>Genomic-based taxomic classification of the family Erythrobacteraceae.</title>
        <authorList>
            <person name="Xu L."/>
        </authorList>
    </citation>
    <scope>NUCLEOTIDE SEQUENCE [LARGE SCALE GENOMIC DNA]</scope>
    <source>
        <strain evidence="9 10">SW-109</strain>
    </source>
</reference>
<organism evidence="9 10">
    <name type="scientific">Pontixanthobacter luteolus</name>
    <dbReference type="NCBI Taxonomy" id="295089"/>
    <lineage>
        <taxon>Bacteria</taxon>
        <taxon>Pseudomonadati</taxon>
        <taxon>Pseudomonadota</taxon>
        <taxon>Alphaproteobacteria</taxon>
        <taxon>Sphingomonadales</taxon>
        <taxon>Erythrobacteraceae</taxon>
        <taxon>Pontixanthobacter</taxon>
    </lineage>
</organism>
<evidence type="ECO:0000256" key="5">
    <source>
        <dbReference type="ARBA" id="ARBA00022989"/>
    </source>
</evidence>
<comment type="subcellular location">
    <subcellularLocation>
        <location evidence="1">Membrane</location>
        <topology evidence="1">Single-pass membrane protein</topology>
    </subcellularLocation>
</comment>
<dbReference type="PANTHER" id="PTHR46208">
    <property type="entry name" value="MITOCHONDRIAL IMPORT RECEPTOR SUBUNIT TOM70"/>
    <property type="match status" value="1"/>
</dbReference>
<dbReference type="Pfam" id="PF13432">
    <property type="entry name" value="TPR_16"/>
    <property type="match status" value="3"/>
</dbReference>
<evidence type="ECO:0000256" key="6">
    <source>
        <dbReference type="ARBA" id="ARBA00023136"/>
    </source>
</evidence>
<accession>A0A6I4V1Q6</accession>
<keyword evidence="10" id="KW-1185">Reference proteome</keyword>
<sequence>MIFRGENLPSLVFAAALIFTAAGCSAPEADDPPIQQAKQALADGDGLGAELILRDLLASGAPRPEVAAYLGEAELQQGELAEARKWLEPGDFTDESVGHGFHMLAKLEMAAGNLPAAGQAFDKALAVKRENPELWVDIGRLRYRGGEQAEAVEASIYAVEIDPANPAALRFRAQLLRDAEGLAAAVPWFERALERNPDDVGLLYDYAATLGELGRASEMLSVVRKIAKIDPAYRKIYYLQAVLAARAGKFELAQSMLLRSSREDRDTPAGQLLAGIIDLENGNFASAAQTLERLSAAQPDNRRVSSLFARALAMGGNDKELVYRFENVAALPSASPYLTTLVGRSLEVLDRRDDAARYLDKAARPRSGNLVAVSSATPLGVAEARGPASGMDALALVRARITAGNGRGAVAAADDFLNRFPGSSDAITMAADASLVAHDYPKAIERYERAARIRGPWTATRKHIKALEAAGQTQDSARVLTDYLRGDPSNLEAAVLLSMHAGGEGRWGAAAALADHAIRNGGHRDPSLLALRAEIALRRNEDIALALEYAEIAYALQPMSADTTRTLALVYRKAEGFDDLAGVLEAKLEAMPR</sequence>
<keyword evidence="6" id="KW-0472">Membrane</keyword>
<evidence type="ECO:0000256" key="2">
    <source>
        <dbReference type="ARBA" id="ARBA00022692"/>
    </source>
</evidence>
<dbReference type="SMART" id="SM00028">
    <property type="entry name" value="TPR"/>
    <property type="match status" value="6"/>
</dbReference>
<dbReference type="Proteomes" id="UP000471435">
    <property type="component" value="Unassembled WGS sequence"/>
</dbReference>
<dbReference type="RefSeq" id="WP_160729969.1">
    <property type="nucleotide sequence ID" value="NZ_WTYP01000001.1"/>
</dbReference>
<dbReference type="PANTHER" id="PTHR46208:SF1">
    <property type="entry name" value="MITOCHONDRIAL IMPORT RECEPTOR SUBUNIT TOM70"/>
    <property type="match status" value="1"/>
</dbReference>
<evidence type="ECO:0000256" key="3">
    <source>
        <dbReference type="ARBA" id="ARBA00022737"/>
    </source>
</evidence>
<dbReference type="PROSITE" id="PS50005">
    <property type="entry name" value="TPR"/>
    <property type="match status" value="1"/>
</dbReference>
<dbReference type="PROSITE" id="PS51257">
    <property type="entry name" value="PROKAR_LIPOPROTEIN"/>
    <property type="match status" value="1"/>
</dbReference>
<gene>
    <name evidence="9" type="ORF">GRI43_05100</name>
</gene>
<dbReference type="OrthoDB" id="7259535at2"/>
<dbReference type="InterPro" id="IPR019734">
    <property type="entry name" value="TPR_rpt"/>
</dbReference>
<comment type="caution">
    <text evidence="9">The sequence shown here is derived from an EMBL/GenBank/DDBJ whole genome shotgun (WGS) entry which is preliminary data.</text>
</comment>
<evidence type="ECO:0000256" key="8">
    <source>
        <dbReference type="PROSITE-ProRule" id="PRU00339"/>
    </source>
</evidence>
<keyword evidence="3" id="KW-0677">Repeat</keyword>
<dbReference type="GO" id="GO:0016020">
    <property type="term" value="C:membrane"/>
    <property type="evidence" value="ECO:0007669"/>
    <property type="project" value="UniProtKB-SubCell"/>
</dbReference>
<name>A0A6I4V1Q6_9SPHN</name>
<evidence type="ECO:0000313" key="10">
    <source>
        <dbReference type="Proteomes" id="UP000471435"/>
    </source>
</evidence>
<dbReference type="AlphaFoldDB" id="A0A6I4V1Q6"/>
<keyword evidence="4 8" id="KW-0802">TPR repeat</keyword>
<dbReference type="Pfam" id="PF14559">
    <property type="entry name" value="TPR_19"/>
    <property type="match status" value="1"/>
</dbReference>
<evidence type="ECO:0000256" key="4">
    <source>
        <dbReference type="ARBA" id="ARBA00022803"/>
    </source>
</evidence>
<dbReference type="Gene3D" id="1.25.40.10">
    <property type="entry name" value="Tetratricopeptide repeat domain"/>
    <property type="match status" value="2"/>
</dbReference>
<dbReference type="InterPro" id="IPR011990">
    <property type="entry name" value="TPR-like_helical_dom_sf"/>
</dbReference>
<protein>
    <submittedName>
        <fullName evidence="9">Tetratricopeptide repeat protein</fullName>
    </submittedName>
</protein>
<evidence type="ECO:0000313" key="9">
    <source>
        <dbReference type="EMBL" id="MXP46770.1"/>
    </source>
</evidence>
<keyword evidence="2" id="KW-0812">Transmembrane</keyword>
<comment type="similarity">
    <text evidence="7">Belongs to the Tom70 family.</text>
</comment>
<keyword evidence="5" id="KW-1133">Transmembrane helix</keyword>
<evidence type="ECO:0000256" key="7">
    <source>
        <dbReference type="ARBA" id="ARBA00038030"/>
    </source>
</evidence>
<feature type="repeat" description="TPR" evidence="8">
    <location>
        <begin position="132"/>
        <end position="165"/>
    </location>
</feature>
<dbReference type="EMBL" id="WTYP01000001">
    <property type="protein sequence ID" value="MXP46770.1"/>
    <property type="molecule type" value="Genomic_DNA"/>
</dbReference>
<dbReference type="SUPFAM" id="SSF48452">
    <property type="entry name" value="TPR-like"/>
    <property type="match status" value="3"/>
</dbReference>